<name>A0A1D9G0G4_MOOP1</name>
<accession>A0A1D9G0G4</accession>
<gene>
    <name evidence="1" type="ORF">BJP36_15425</name>
</gene>
<evidence type="ECO:0000313" key="1">
    <source>
        <dbReference type="EMBL" id="AOY81083.1"/>
    </source>
</evidence>
<proteinExistence type="predicted"/>
<dbReference type="AlphaFoldDB" id="A0A1D9G0G4"/>
<evidence type="ECO:0000313" key="2">
    <source>
        <dbReference type="Proteomes" id="UP000176944"/>
    </source>
</evidence>
<sequence>MVLFIAWREPCLDAVAHGGNPQDRAASLKNVLNRVFFAERFLRSITRSDILRIVFWIRAKIVGHS</sequence>
<organism evidence="1 2">
    <name type="scientific">Moorena producens (strain JHB)</name>
    <dbReference type="NCBI Taxonomy" id="1454205"/>
    <lineage>
        <taxon>Bacteria</taxon>
        <taxon>Bacillati</taxon>
        <taxon>Cyanobacteriota</taxon>
        <taxon>Cyanophyceae</taxon>
        <taxon>Coleofasciculales</taxon>
        <taxon>Coleofasciculaceae</taxon>
        <taxon>Moorena</taxon>
    </lineage>
</organism>
<dbReference type="Proteomes" id="UP000176944">
    <property type="component" value="Chromosome"/>
</dbReference>
<dbReference type="EMBL" id="CP017708">
    <property type="protein sequence ID" value="AOY81083.1"/>
    <property type="molecule type" value="Genomic_DNA"/>
</dbReference>
<protein>
    <submittedName>
        <fullName evidence="1">Uncharacterized protein</fullName>
    </submittedName>
</protein>
<reference evidence="2" key="1">
    <citation type="submission" date="2016-10" db="EMBL/GenBank/DDBJ databases">
        <title>Comparative genomics uncovers the prolific and rare metabolic potential of the cyanobacterial genus Moorea.</title>
        <authorList>
            <person name="Leao T."/>
            <person name="Castelao G."/>
            <person name="Korobeynikov A."/>
            <person name="Monroe E.A."/>
            <person name="Podell S."/>
            <person name="Glukhov E."/>
            <person name="Allen E."/>
            <person name="Gerwick W.H."/>
            <person name="Gerwick L."/>
        </authorList>
    </citation>
    <scope>NUCLEOTIDE SEQUENCE [LARGE SCALE GENOMIC DNA]</scope>
    <source>
        <strain evidence="2">JHB</strain>
    </source>
</reference>